<organism evidence="1 2">
    <name type="scientific">Ketobacter alkanivorans</name>
    <dbReference type="NCBI Taxonomy" id="1917421"/>
    <lineage>
        <taxon>Bacteria</taxon>
        <taxon>Pseudomonadati</taxon>
        <taxon>Pseudomonadota</taxon>
        <taxon>Gammaproteobacteria</taxon>
        <taxon>Pseudomonadales</taxon>
        <taxon>Ketobacteraceae</taxon>
        <taxon>Ketobacter</taxon>
    </lineage>
</organism>
<gene>
    <name evidence="1" type="ORF">Kalk_02825</name>
</gene>
<dbReference type="AlphaFoldDB" id="A0A2K9LGP7"/>
<accession>A0A2K9LGP7</accession>
<evidence type="ECO:0000313" key="2">
    <source>
        <dbReference type="Proteomes" id="UP000235116"/>
    </source>
</evidence>
<name>A0A2K9LGP7_9GAMM</name>
<dbReference type="Proteomes" id="UP000235116">
    <property type="component" value="Chromosome"/>
</dbReference>
<dbReference type="RefSeq" id="WP_101892760.1">
    <property type="nucleotide sequence ID" value="NZ_CP022684.1"/>
</dbReference>
<dbReference type="EMBL" id="CP022684">
    <property type="protein sequence ID" value="AUM11420.1"/>
    <property type="molecule type" value="Genomic_DNA"/>
</dbReference>
<sequence>MHYDAQIQMIVSTFKLSQTLEVDPATGKASMRYQLKCNGGARSSSFAENQAVVTVKEVARLENPSLGVTAPRDGKLHILIAAPREYFNGLIQLFPHCRPDDGGYLSFDFLMNKIVDNAEETPQDGTMQVLSAEYKMVKQLSENPDLISRP</sequence>
<dbReference type="OrthoDB" id="9834826at2"/>
<dbReference type="KEGG" id="kak:Kalk_02825"/>
<reference evidence="2" key="1">
    <citation type="submission" date="2017-08" db="EMBL/GenBank/DDBJ databases">
        <title>Direct submision.</title>
        <authorList>
            <person name="Kim S.-J."/>
            <person name="Rhee S.-K."/>
        </authorList>
    </citation>
    <scope>NUCLEOTIDE SEQUENCE [LARGE SCALE GENOMIC DNA]</scope>
    <source>
        <strain evidence="2">GI5</strain>
    </source>
</reference>
<proteinExistence type="predicted"/>
<keyword evidence="2" id="KW-1185">Reference proteome</keyword>
<evidence type="ECO:0000313" key="1">
    <source>
        <dbReference type="EMBL" id="AUM11420.1"/>
    </source>
</evidence>
<protein>
    <submittedName>
        <fullName evidence="1">Uncharacterized protein</fullName>
    </submittedName>
</protein>